<dbReference type="GO" id="GO:0008270">
    <property type="term" value="F:zinc ion binding"/>
    <property type="evidence" value="ECO:0007669"/>
    <property type="project" value="UniProtKB-KW"/>
</dbReference>
<feature type="domain" description="Matrin-type" evidence="7">
    <location>
        <begin position="11"/>
        <end position="42"/>
    </location>
</feature>
<dbReference type="SUPFAM" id="SSF57667">
    <property type="entry name" value="beta-beta-alpha zinc fingers"/>
    <property type="match status" value="1"/>
</dbReference>
<evidence type="ECO:0000313" key="8">
    <source>
        <dbReference type="EMBL" id="KIO18822.1"/>
    </source>
</evidence>
<dbReference type="InterPro" id="IPR013085">
    <property type="entry name" value="U1-CZ_Znf_C2H2"/>
</dbReference>
<feature type="compositionally biased region" description="Basic and acidic residues" evidence="6">
    <location>
        <begin position="294"/>
        <end position="305"/>
    </location>
</feature>
<evidence type="ECO:0000256" key="4">
    <source>
        <dbReference type="ARBA" id="ARBA00022833"/>
    </source>
</evidence>
<keyword evidence="5" id="KW-0539">Nucleus</keyword>
<feature type="region of interest" description="Disordered" evidence="6">
    <location>
        <begin position="131"/>
        <end position="337"/>
    </location>
</feature>
<evidence type="ECO:0000313" key="9">
    <source>
        <dbReference type="Proteomes" id="UP000054248"/>
    </source>
</evidence>
<dbReference type="InterPro" id="IPR000690">
    <property type="entry name" value="Matrin/U1-C_Znf_C2H2"/>
</dbReference>
<dbReference type="GO" id="GO:0000398">
    <property type="term" value="P:mRNA splicing, via spliceosome"/>
    <property type="evidence" value="ECO:0007669"/>
    <property type="project" value="InterPro"/>
</dbReference>
<keyword evidence="9" id="KW-1185">Reference proteome</keyword>
<feature type="compositionally biased region" description="Basic and acidic residues" evidence="6">
    <location>
        <begin position="131"/>
        <end position="142"/>
    </location>
</feature>
<dbReference type="SMART" id="SM00451">
    <property type="entry name" value="ZnF_U1"/>
    <property type="match status" value="1"/>
</dbReference>
<feature type="compositionally biased region" description="Low complexity" evidence="6">
    <location>
        <begin position="86"/>
        <end position="95"/>
    </location>
</feature>
<dbReference type="AlphaFoldDB" id="A0A0C3LBF9"/>
<dbReference type="Pfam" id="PF06220">
    <property type="entry name" value="zf-U1"/>
    <property type="match status" value="1"/>
</dbReference>
<organism evidence="8 9">
    <name type="scientific">Tulasnella calospora MUT 4182</name>
    <dbReference type="NCBI Taxonomy" id="1051891"/>
    <lineage>
        <taxon>Eukaryota</taxon>
        <taxon>Fungi</taxon>
        <taxon>Dikarya</taxon>
        <taxon>Basidiomycota</taxon>
        <taxon>Agaricomycotina</taxon>
        <taxon>Agaricomycetes</taxon>
        <taxon>Cantharellales</taxon>
        <taxon>Tulasnellaceae</taxon>
        <taxon>Tulasnella</taxon>
    </lineage>
</organism>
<gene>
    <name evidence="8" type="ORF">M407DRAFT_246377</name>
</gene>
<evidence type="ECO:0000256" key="1">
    <source>
        <dbReference type="ARBA" id="ARBA00004123"/>
    </source>
</evidence>
<dbReference type="PANTHER" id="PTHR13173">
    <property type="entry name" value="WW DOMAIN BINDING PROTEIN 4"/>
    <property type="match status" value="1"/>
</dbReference>
<evidence type="ECO:0000256" key="2">
    <source>
        <dbReference type="ARBA" id="ARBA00022723"/>
    </source>
</evidence>
<dbReference type="GO" id="GO:0071011">
    <property type="term" value="C:precatalytic spliceosome"/>
    <property type="evidence" value="ECO:0007669"/>
    <property type="project" value="TreeGrafter"/>
</dbReference>
<dbReference type="HOGENOM" id="CLU_065002_0_0_1"/>
<keyword evidence="3" id="KW-0863">Zinc-finger</keyword>
<evidence type="ECO:0000256" key="5">
    <source>
        <dbReference type="ARBA" id="ARBA00023242"/>
    </source>
</evidence>
<proteinExistence type="predicted"/>
<name>A0A0C3LBF9_9AGAM</name>
<reference evidence="8 9" key="1">
    <citation type="submission" date="2014-04" db="EMBL/GenBank/DDBJ databases">
        <authorList>
            <consortium name="DOE Joint Genome Institute"/>
            <person name="Kuo A."/>
            <person name="Girlanda M."/>
            <person name="Perotto S."/>
            <person name="Kohler A."/>
            <person name="Nagy L.G."/>
            <person name="Floudas D."/>
            <person name="Copeland A."/>
            <person name="Barry K.W."/>
            <person name="Cichocki N."/>
            <person name="Veneault-Fourrey C."/>
            <person name="LaButti K."/>
            <person name="Lindquist E.A."/>
            <person name="Lipzen A."/>
            <person name="Lundell T."/>
            <person name="Morin E."/>
            <person name="Murat C."/>
            <person name="Sun H."/>
            <person name="Tunlid A."/>
            <person name="Henrissat B."/>
            <person name="Grigoriev I.V."/>
            <person name="Hibbett D.S."/>
            <person name="Martin F."/>
            <person name="Nordberg H.P."/>
            <person name="Cantor M.N."/>
            <person name="Hua S.X."/>
        </authorList>
    </citation>
    <scope>NUCLEOTIDE SEQUENCE [LARGE SCALE GENOMIC DNA]</scope>
    <source>
        <strain evidence="8 9">MUT 4182</strain>
    </source>
</reference>
<dbReference type="STRING" id="1051891.A0A0C3LBF9"/>
<dbReference type="PROSITE" id="PS50171">
    <property type="entry name" value="ZF_MATRIN"/>
    <property type="match status" value="1"/>
</dbReference>
<reference evidence="9" key="2">
    <citation type="submission" date="2015-01" db="EMBL/GenBank/DDBJ databases">
        <title>Evolutionary Origins and Diversification of the Mycorrhizal Mutualists.</title>
        <authorList>
            <consortium name="DOE Joint Genome Institute"/>
            <consortium name="Mycorrhizal Genomics Consortium"/>
            <person name="Kohler A."/>
            <person name="Kuo A."/>
            <person name="Nagy L.G."/>
            <person name="Floudas D."/>
            <person name="Copeland A."/>
            <person name="Barry K.W."/>
            <person name="Cichocki N."/>
            <person name="Veneault-Fourrey C."/>
            <person name="LaButti K."/>
            <person name="Lindquist E.A."/>
            <person name="Lipzen A."/>
            <person name="Lundell T."/>
            <person name="Morin E."/>
            <person name="Murat C."/>
            <person name="Riley R."/>
            <person name="Ohm R."/>
            <person name="Sun H."/>
            <person name="Tunlid A."/>
            <person name="Henrissat B."/>
            <person name="Grigoriev I.V."/>
            <person name="Hibbett D.S."/>
            <person name="Martin F."/>
        </authorList>
    </citation>
    <scope>NUCLEOTIDE SEQUENCE [LARGE SCALE GENOMIC DNA]</scope>
    <source>
        <strain evidence="9">MUT 4182</strain>
    </source>
</reference>
<dbReference type="GO" id="GO:0003723">
    <property type="term" value="F:RNA binding"/>
    <property type="evidence" value="ECO:0007669"/>
    <property type="project" value="TreeGrafter"/>
</dbReference>
<evidence type="ECO:0000259" key="7">
    <source>
        <dbReference type="PROSITE" id="PS50171"/>
    </source>
</evidence>
<dbReference type="InterPro" id="IPR036236">
    <property type="entry name" value="Znf_C2H2_sf"/>
</dbReference>
<protein>
    <recommendedName>
        <fullName evidence="7">Matrin-type domain-containing protein</fullName>
    </recommendedName>
</protein>
<feature type="compositionally biased region" description="Basic and acidic residues" evidence="6">
    <location>
        <begin position="208"/>
        <end position="228"/>
    </location>
</feature>
<dbReference type="OrthoDB" id="191651at2759"/>
<sequence>MSDYWVSKKKYFCKYCDIFIADDAPSRKQHEDGLRHKGNKDRFIRDLYKQGEKKKKEKAEADREMKAIDAAATAAYAKDVGMDAASAALASSSASKPPPPPKKPAPSGDKWANYSTAASLGFVDEEADRLAAEAATRQKEGIAGEWSTVTIVPSAPPQAESSTTAATSSTPAKRERSPTPEDPEDTRRFKVRQKMVSVGLGGDLYDPGEIRIKKREDGTKIIRPKVEEPTNATPVPQWKPTQWRRGDPTANEEGVKQEESSEAQVKTDLLEESGAVEGAAVSKTEPQATSERAPSPDDIKPEPQDVKPVVDAPSLAGPSLFKKRKVKSSTAGGRKPI</sequence>
<dbReference type="InterPro" id="IPR040023">
    <property type="entry name" value="WBP4"/>
</dbReference>
<feature type="region of interest" description="Disordered" evidence="6">
    <location>
        <begin position="86"/>
        <end position="112"/>
    </location>
</feature>
<dbReference type="Gene3D" id="3.30.160.60">
    <property type="entry name" value="Classic Zinc Finger"/>
    <property type="match status" value="1"/>
</dbReference>
<dbReference type="PANTHER" id="PTHR13173:SF10">
    <property type="entry name" value="WW DOMAIN-BINDING PROTEIN 4"/>
    <property type="match status" value="1"/>
</dbReference>
<dbReference type="InterPro" id="IPR003604">
    <property type="entry name" value="Matrin/U1-like-C_Znf_C2H2"/>
</dbReference>
<dbReference type="EMBL" id="KN823257">
    <property type="protein sequence ID" value="KIO18822.1"/>
    <property type="molecule type" value="Genomic_DNA"/>
</dbReference>
<keyword evidence="4" id="KW-0862">Zinc</keyword>
<feature type="compositionally biased region" description="Low complexity" evidence="6">
    <location>
        <begin position="157"/>
        <end position="171"/>
    </location>
</feature>
<accession>A0A0C3LBF9</accession>
<evidence type="ECO:0000256" key="6">
    <source>
        <dbReference type="SAM" id="MobiDB-lite"/>
    </source>
</evidence>
<comment type="subcellular location">
    <subcellularLocation>
        <location evidence="1">Nucleus</location>
    </subcellularLocation>
</comment>
<keyword evidence="2" id="KW-0479">Metal-binding</keyword>
<evidence type="ECO:0000256" key="3">
    <source>
        <dbReference type="ARBA" id="ARBA00022771"/>
    </source>
</evidence>
<dbReference type="Proteomes" id="UP000054248">
    <property type="component" value="Unassembled WGS sequence"/>
</dbReference>